<accession>A0ABV8BAE8</accession>
<keyword evidence="2" id="KW-1185">Reference proteome</keyword>
<evidence type="ECO:0000313" key="1">
    <source>
        <dbReference type="EMBL" id="MFC3886124.1"/>
    </source>
</evidence>
<dbReference type="Pfam" id="PF05708">
    <property type="entry name" value="Peptidase_C92"/>
    <property type="match status" value="1"/>
</dbReference>
<reference evidence="2" key="1">
    <citation type="journal article" date="2019" name="Int. J. Syst. Evol. Microbiol.">
        <title>The Global Catalogue of Microorganisms (GCM) 10K type strain sequencing project: providing services to taxonomists for standard genome sequencing and annotation.</title>
        <authorList>
            <consortium name="The Broad Institute Genomics Platform"/>
            <consortium name="The Broad Institute Genome Sequencing Center for Infectious Disease"/>
            <person name="Wu L."/>
            <person name="Ma J."/>
        </authorList>
    </citation>
    <scope>NUCLEOTIDE SEQUENCE [LARGE SCALE GENOMIC DNA]</scope>
    <source>
        <strain evidence="2">CCUG 61889</strain>
    </source>
</reference>
<dbReference type="Gene3D" id="3.90.1720.10">
    <property type="entry name" value="endopeptidase domain like (from Nostoc punctiforme)"/>
    <property type="match status" value="1"/>
</dbReference>
<evidence type="ECO:0000313" key="2">
    <source>
        <dbReference type="Proteomes" id="UP001595752"/>
    </source>
</evidence>
<name>A0ABV8BAE8_9BACI</name>
<dbReference type="EMBL" id="JBHRZT010000072">
    <property type="protein sequence ID" value="MFC3886124.1"/>
    <property type="molecule type" value="Genomic_DNA"/>
</dbReference>
<proteinExistence type="predicted"/>
<dbReference type="InterPro" id="IPR024453">
    <property type="entry name" value="Peptidase_C92"/>
</dbReference>
<gene>
    <name evidence="1" type="ORF">ACFOU2_22620</name>
</gene>
<comment type="caution">
    <text evidence="1">The sequence shown here is derived from an EMBL/GenBank/DDBJ whole genome shotgun (WGS) entry which is preliminary data.</text>
</comment>
<organism evidence="1 2">
    <name type="scientific">Bacillus songklensis</name>
    <dbReference type="NCBI Taxonomy" id="1069116"/>
    <lineage>
        <taxon>Bacteria</taxon>
        <taxon>Bacillati</taxon>
        <taxon>Bacillota</taxon>
        <taxon>Bacilli</taxon>
        <taxon>Bacillales</taxon>
        <taxon>Bacillaceae</taxon>
        <taxon>Bacillus</taxon>
    </lineage>
</organism>
<dbReference type="Proteomes" id="UP001595752">
    <property type="component" value="Unassembled WGS sequence"/>
</dbReference>
<dbReference type="SUPFAM" id="SSF54001">
    <property type="entry name" value="Cysteine proteinases"/>
    <property type="match status" value="1"/>
</dbReference>
<sequence length="199" mass="22869">MNYAVGTDKFKNITVDKYENLINVLKSGDIFFCSGNYLVSELIKKVSGSMFSHTGIIIKWGEHTLVMESVEDDGVRMVPLEHYINNYENSNKRYNGSLYVARHKLLENLNNEDEMIRNLIKIGLSLLNRSYDKNEIARIVARIGLGIGRHEDNEEYICSEFVNECFKKIGIEVLTDSEGYIFPEHIAIDQHVYPIAQIE</sequence>
<protein>
    <submittedName>
        <fullName evidence="1">YiiX/YebB-like N1pC/P60 family cysteine hydrolase</fullName>
    </submittedName>
</protein>
<dbReference type="InterPro" id="IPR038765">
    <property type="entry name" value="Papain-like_cys_pep_sf"/>
</dbReference>